<evidence type="ECO:0000256" key="3">
    <source>
        <dbReference type="SAM" id="MobiDB-lite"/>
    </source>
</evidence>
<sequence length="642" mass="63080">MTSPSPPSASGPPACTCDECGTPAVPGQHYCTICGTRLAPTPEPEPEPGGGTAPDAAAAAAGDGRAQPAPFGFAMPGPRAAAVAVMGVLGFGVVLGSVASPSADSASRRRVLVAVAPRPATAITASVPAAPPAPTPAPAVPDVPAPLPVADAPVADAAPATATPTPTPTPSPSATPATVDDSATAPDGPSLPPVKHVFVVMLSQQEDAGAFGPASPSKELGALVKQGEVLPNYYAVAQGELANEIALVSGQGPTVQTTADCPQYTDITPATIDDKTGQVSGAGCVYPAKAQTLADQLAADGRTWKAYVEGVDTPPAAAAPQDPASAAPAAPAPLVAATPTTLATPAPATTAPGSPTVATSPPAGLRAATGTGPTCRHPQAGTPDTEGVPRPGDPYVTWRNPFVYFHSVIDAPACAAQIAGLDALDHDLAAEKDTPAVSYIVPDRCHDGSPQPCATGAPAGLAAADPFLRTTVTRIMRSPAYRAGGLIAITFAQAPQRGEHADPSSCCVAPLYPNLPAPGTTPADPPPAAPGTPADAPGPATGAATSAPAAAAPPAGTTATTAPTTPAVPADPTSSPGGGKVGLLLLSPYVKAGSQNVVGSYNHYSLLGSIEDLFDLAHLGYAKDAALPTFDSAVYNAPAKTG</sequence>
<feature type="compositionally biased region" description="Low complexity" evidence="3">
    <location>
        <begin position="148"/>
        <end position="164"/>
    </location>
</feature>
<dbReference type="PANTHER" id="PTHR31956:SF8">
    <property type="entry name" value="ACID PHOSPHATASE PHOA (AFU_ORTHOLOGUE AFUA_1G03570)"/>
    <property type="match status" value="1"/>
</dbReference>
<accession>A0ABY5DQ52</accession>
<evidence type="ECO:0000256" key="2">
    <source>
        <dbReference type="ARBA" id="ARBA00023026"/>
    </source>
</evidence>
<dbReference type="InterPro" id="IPR007312">
    <property type="entry name" value="Phosphoesterase"/>
</dbReference>
<proteinExistence type="predicted"/>
<name>A0ABY5DQ52_9ACTN</name>
<dbReference type="Proteomes" id="UP001056035">
    <property type="component" value="Chromosome"/>
</dbReference>
<feature type="compositionally biased region" description="Pro residues" evidence="3">
    <location>
        <begin position="129"/>
        <end position="147"/>
    </location>
</feature>
<feature type="region of interest" description="Disordered" evidence="3">
    <location>
        <begin position="36"/>
        <end position="64"/>
    </location>
</feature>
<protein>
    <recommendedName>
        <fullName evidence="6">Phosphoesterase family protein</fullName>
    </recommendedName>
</protein>
<keyword evidence="2" id="KW-0843">Virulence</keyword>
<keyword evidence="1" id="KW-0378">Hydrolase</keyword>
<dbReference type="RefSeq" id="WP_254569751.1">
    <property type="nucleotide sequence ID" value="NZ_CP098502.1"/>
</dbReference>
<dbReference type="PANTHER" id="PTHR31956">
    <property type="entry name" value="NON-SPECIFIC PHOSPHOLIPASE C4-RELATED"/>
    <property type="match status" value="1"/>
</dbReference>
<keyword evidence="5" id="KW-1185">Reference proteome</keyword>
<dbReference type="Gene3D" id="3.40.720.10">
    <property type="entry name" value="Alkaline Phosphatase, subunit A"/>
    <property type="match status" value="1"/>
</dbReference>
<feature type="compositionally biased region" description="Low complexity" evidence="3">
    <location>
        <begin position="343"/>
        <end position="363"/>
    </location>
</feature>
<feature type="compositionally biased region" description="Low complexity" evidence="3">
    <location>
        <begin position="53"/>
        <end position="64"/>
    </location>
</feature>
<gene>
    <name evidence="4" type="ORF">NBH00_16820</name>
</gene>
<feature type="region of interest" description="Disordered" evidence="3">
    <location>
        <begin position="517"/>
        <end position="576"/>
    </location>
</feature>
<feature type="region of interest" description="Disordered" evidence="3">
    <location>
        <begin position="343"/>
        <end position="393"/>
    </location>
</feature>
<reference evidence="4 5" key="1">
    <citation type="submission" date="2022-06" db="EMBL/GenBank/DDBJ databases">
        <title>Paraconexibacter antarcticus.</title>
        <authorList>
            <person name="Kim C.S."/>
        </authorList>
    </citation>
    <scope>NUCLEOTIDE SEQUENCE [LARGE SCALE GENOMIC DNA]</scope>
    <source>
        <strain evidence="4 5">02-257</strain>
    </source>
</reference>
<feature type="region of interest" description="Disordered" evidence="3">
    <location>
        <begin position="126"/>
        <end position="191"/>
    </location>
</feature>
<organism evidence="4 5">
    <name type="scientific">Paraconexibacter antarcticus</name>
    <dbReference type="NCBI Taxonomy" id="2949664"/>
    <lineage>
        <taxon>Bacteria</taxon>
        <taxon>Bacillati</taxon>
        <taxon>Actinomycetota</taxon>
        <taxon>Thermoleophilia</taxon>
        <taxon>Solirubrobacterales</taxon>
        <taxon>Paraconexibacteraceae</taxon>
        <taxon>Paraconexibacter</taxon>
    </lineage>
</organism>
<evidence type="ECO:0000313" key="4">
    <source>
        <dbReference type="EMBL" id="UTI63016.1"/>
    </source>
</evidence>
<dbReference type="EMBL" id="CP098502">
    <property type="protein sequence ID" value="UTI63016.1"/>
    <property type="molecule type" value="Genomic_DNA"/>
</dbReference>
<evidence type="ECO:0008006" key="6">
    <source>
        <dbReference type="Google" id="ProtNLM"/>
    </source>
</evidence>
<dbReference type="InterPro" id="IPR017850">
    <property type="entry name" value="Alkaline_phosphatase_core_sf"/>
</dbReference>
<evidence type="ECO:0000313" key="5">
    <source>
        <dbReference type="Proteomes" id="UP001056035"/>
    </source>
</evidence>
<feature type="compositionally biased region" description="Low complexity" evidence="3">
    <location>
        <begin position="531"/>
        <end position="575"/>
    </location>
</feature>
<evidence type="ECO:0000256" key="1">
    <source>
        <dbReference type="ARBA" id="ARBA00022801"/>
    </source>
</evidence>